<dbReference type="OrthoDB" id="6198376at2"/>
<dbReference type="EMBL" id="CP039543">
    <property type="protein sequence ID" value="QJT09656.1"/>
    <property type="molecule type" value="Genomic_DNA"/>
</dbReference>
<keyword evidence="4" id="KW-1185">Reference proteome</keyword>
<dbReference type="RefSeq" id="WP_144307075.1">
    <property type="nucleotide sequence ID" value="NZ_CP039543.1"/>
</dbReference>
<gene>
    <name evidence="2" type="ORF">DQK91_19465</name>
    <name evidence="1" type="ORF">E8L03_12240</name>
</gene>
<reference evidence="1 4" key="2">
    <citation type="submission" date="2019-04" db="EMBL/GenBank/DDBJ databases">
        <title>Isolation and culture of sulfate reducing bacteria from the cold seep of the South China Sea.</title>
        <authorList>
            <person name="Sun C."/>
            <person name="Liu R."/>
        </authorList>
    </citation>
    <scope>NUCLEOTIDE SEQUENCE [LARGE SCALE GENOMIC DNA]</scope>
    <source>
        <strain evidence="1 4">CS1</strain>
    </source>
</reference>
<dbReference type="AlphaFoldDB" id="A0A6P1ZB18"/>
<evidence type="ECO:0000313" key="3">
    <source>
        <dbReference type="Proteomes" id="UP000434052"/>
    </source>
</evidence>
<evidence type="ECO:0000313" key="2">
    <source>
        <dbReference type="EMBL" id="TVM31018.1"/>
    </source>
</evidence>
<dbReference type="EMBL" id="QMIF01000018">
    <property type="protein sequence ID" value="TVM31018.1"/>
    <property type="molecule type" value="Genomic_DNA"/>
</dbReference>
<dbReference type="Proteomes" id="UP000503251">
    <property type="component" value="Chromosome"/>
</dbReference>
<organism evidence="2 3">
    <name type="scientific">Oceanidesulfovibrio marinus</name>
    <dbReference type="NCBI Taxonomy" id="370038"/>
    <lineage>
        <taxon>Bacteria</taxon>
        <taxon>Pseudomonadati</taxon>
        <taxon>Thermodesulfobacteriota</taxon>
        <taxon>Desulfovibrionia</taxon>
        <taxon>Desulfovibrionales</taxon>
        <taxon>Desulfovibrionaceae</taxon>
        <taxon>Oceanidesulfovibrio</taxon>
    </lineage>
</organism>
<reference evidence="2 3" key="1">
    <citation type="submission" date="2018-06" db="EMBL/GenBank/DDBJ databases">
        <title>Complete genome of Desulfovibrio marinus P48SEP.</title>
        <authorList>
            <person name="Crispim J.S."/>
            <person name="Vidigal P.M.P."/>
            <person name="Silva L.C.F."/>
            <person name="Araujo L.C."/>
            <person name="Laguardia C.N."/>
            <person name="Dias R.S."/>
            <person name="Sousa M.P."/>
            <person name="Paula S.O."/>
            <person name="Silva C."/>
        </authorList>
    </citation>
    <scope>NUCLEOTIDE SEQUENCE [LARGE SCALE GENOMIC DNA]</scope>
    <source>
        <strain evidence="2 3">P48SEP</strain>
    </source>
</reference>
<evidence type="ECO:0000313" key="1">
    <source>
        <dbReference type="EMBL" id="QJT09656.1"/>
    </source>
</evidence>
<proteinExistence type="predicted"/>
<sequence length="70" mass="7654">MAKCECLQTCIFFNDRMANMPAMAGMMKKKYCQSDNSGCARYMVLKAKGRGAVPGDLSPSQVDKARDIIG</sequence>
<evidence type="ECO:0000313" key="4">
    <source>
        <dbReference type="Proteomes" id="UP000503251"/>
    </source>
</evidence>
<protein>
    <submittedName>
        <fullName evidence="2">Uncharacterized protein</fullName>
    </submittedName>
</protein>
<accession>A0A6P1ZB18</accession>
<dbReference type="Proteomes" id="UP000434052">
    <property type="component" value="Unassembled WGS sequence"/>
</dbReference>
<name>A0A6P1ZB18_9BACT</name>